<dbReference type="NCBIfam" id="TIGR03592">
    <property type="entry name" value="yidC_oxa1_cterm"/>
    <property type="match status" value="1"/>
</dbReference>
<dbReference type="CDD" id="cd20070">
    <property type="entry name" value="5TM_YidC_Alb3"/>
    <property type="match status" value="1"/>
</dbReference>
<evidence type="ECO:0000256" key="1">
    <source>
        <dbReference type="ARBA" id="ARBA00004651"/>
    </source>
</evidence>
<accession>A0A9D1YT18</accession>
<evidence type="ECO:0000256" key="3">
    <source>
        <dbReference type="ARBA" id="ARBA00015325"/>
    </source>
</evidence>
<comment type="subunit">
    <text evidence="12">Interacts with the Sec translocase complex via SecD. Specifically interacts with transmembrane segments of nascent integral membrane proteins during membrane integration.</text>
</comment>
<comment type="similarity">
    <text evidence="2">Belongs to the OXA1/ALB3/YidC family. Type 1 subfamily.</text>
</comment>
<dbReference type="Pfam" id="PF02096">
    <property type="entry name" value="60KD_IMP"/>
    <property type="match status" value="1"/>
</dbReference>
<evidence type="ECO:0000256" key="11">
    <source>
        <dbReference type="ARBA" id="ARBA00025034"/>
    </source>
</evidence>
<evidence type="ECO:0000256" key="5">
    <source>
        <dbReference type="ARBA" id="ARBA00022475"/>
    </source>
</evidence>
<keyword evidence="10" id="KW-0143">Chaperone</keyword>
<dbReference type="GO" id="GO:0015031">
    <property type="term" value="P:protein transport"/>
    <property type="evidence" value="ECO:0007669"/>
    <property type="project" value="UniProtKB-KW"/>
</dbReference>
<feature type="compositionally biased region" description="Acidic residues" evidence="17">
    <location>
        <begin position="289"/>
        <end position="300"/>
    </location>
</feature>
<dbReference type="EMBL" id="DXDC01000021">
    <property type="protein sequence ID" value="HIY64813.1"/>
    <property type="molecule type" value="Genomic_DNA"/>
</dbReference>
<dbReference type="InterPro" id="IPR047196">
    <property type="entry name" value="YidC_ALB_C"/>
</dbReference>
<evidence type="ECO:0000256" key="8">
    <source>
        <dbReference type="ARBA" id="ARBA00022989"/>
    </source>
</evidence>
<evidence type="ECO:0000313" key="20">
    <source>
        <dbReference type="EMBL" id="HIY64813.1"/>
    </source>
</evidence>
<dbReference type="PANTHER" id="PTHR12428:SF65">
    <property type="entry name" value="CYTOCHROME C OXIDASE ASSEMBLY PROTEIN COX18, MITOCHONDRIAL"/>
    <property type="match status" value="1"/>
</dbReference>
<feature type="transmembrane region" description="Helical" evidence="18">
    <location>
        <begin position="174"/>
        <end position="195"/>
    </location>
</feature>
<evidence type="ECO:0000256" key="10">
    <source>
        <dbReference type="ARBA" id="ARBA00023186"/>
    </source>
</evidence>
<organism evidence="20 21">
    <name type="scientific">Candidatus Agrococcus pullicola</name>
    <dbReference type="NCBI Taxonomy" id="2838429"/>
    <lineage>
        <taxon>Bacteria</taxon>
        <taxon>Bacillati</taxon>
        <taxon>Actinomycetota</taxon>
        <taxon>Actinomycetes</taxon>
        <taxon>Micrococcales</taxon>
        <taxon>Microbacteriaceae</taxon>
        <taxon>Agrococcus</taxon>
    </lineage>
</organism>
<feature type="transmembrane region" description="Helical" evidence="18">
    <location>
        <begin position="220"/>
        <end position="246"/>
    </location>
</feature>
<keyword evidence="8 18" id="KW-1133">Transmembrane helix</keyword>
<evidence type="ECO:0000256" key="2">
    <source>
        <dbReference type="ARBA" id="ARBA00010527"/>
    </source>
</evidence>
<dbReference type="InterPro" id="IPR001708">
    <property type="entry name" value="YidC/ALB3/OXA1/COX18"/>
</dbReference>
<evidence type="ECO:0000256" key="12">
    <source>
        <dbReference type="ARBA" id="ARBA00026028"/>
    </source>
</evidence>
<feature type="region of interest" description="Disordered" evidence="17">
    <location>
        <begin position="276"/>
        <end position="320"/>
    </location>
</feature>
<evidence type="ECO:0000256" key="4">
    <source>
        <dbReference type="ARBA" id="ARBA00022448"/>
    </source>
</evidence>
<dbReference type="NCBIfam" id="NF002350">
    <property type="entry name" value="PRK01315.1"/>
    <property type="match status" value="1"/>
</dbReference>
<keyword evidence="4" id="KW-0813">Transport</keyword>
<comment type="caution">
    <text evidence="20">The sequence shown here is derived from an EMBL/GenBank/DDBJ whole genome shotgun (WGS) entry which is preliminary data.</text>
</comment>
<protein>
    <recommendedName>
        <fullName evidence="3">Membrane protein insertase YidC</fullName>
    </recommendedName>
    <alternativeName>
        <fullName evidence="15">Foldase YidC</fullName>
    </alternativeName>
    <alternativeName>
        <fullName evidence="14">Membrane integrase YidC</fullName>
    </alternativeName>
    <alternativeName>
        <fullName evidence="13">Membrane protein YidC</fullName>
    </alternativeName>
</protein>
<evidence type="ECO:0000256" key="6">
    <source>
        <dbReference type="ARBA" id="ARBA00022692"/>
    </source>
</evidence>
<comment type="function">
    <text evidence="11">Required for the insertion and/or proper folding and/or complex formation of integral membrane proteins into the membrane. Involved in integration of membrane proteins that insert both dependently and independently of the Sec translocase complex, as well as at least some lipoproteins. Aids folding of multispanning membrane proteins.</text>
</comment>
<evidence type="ECO:0000256" key="15">
    <source>
        <dbReference type="ARBA" id="ARBA00033342"/>
    </source>
</evidence>
<evidence type="ECO:0000313" key="21">
    <source>
        <dbReference type="Proteomes" id="UP000824005"/>
    </source>
</evidence>
<feature type="domain" description="Membrane insertase YidC/Oxa/ALB C-terminal" evidence="19">
    <location>
        <begin position="40"/>
        <end position="259"/>
    </location>
</feature>
<evidence type="ECO:0000256" key="18">
    <source>
        <dbReference type="SAM" id="Phobius"/>
    </source>
</evidence>
<keyword evidence="5" id="KW-1003">Cell membrane</keyword>
<comment type="subcellular location">
    <subcellularLocation>
        <location evidence="1">Cell membrane</location>
        <topology evidence="1">Multi-pass membrane protein</topology>
    </subcellularLocation>
    <subcellularLocation>
        <location evidence="16">Membrane</location>
        <topology evidence="16">Multi-pass membrane protein</topology>
    </subcellularLocation>
</comment>
<keyword evidence="7" id="KW-0653">Protein transport</keyword>
<keyword evidence="9 18" id="KW-0472">Membrane</keyword>
<dbReference type="InterPro" id="IPR028055">
    <property type="entry name" value="YidC/Oxa/ALB_C"/>
</dbReference>
<evidence type="ECO:0000256" key="13">
    <source>
        <dbReference type="ARBA" id="ARBA00031538"/>
    </source>
</evidence>
<dbReference type="AlphaFoldDB" id="A0A9D1YT18"/>
<proteinExistence type="inferred from homology"/>
<dbReference type="Proteomes" id="UP000824005">
    <property type="component" value="Unassembled WGS sequence"/>
</dbReference>
<reference evidence="20" key="1">
    <citation type="journal article" date="2021" name="PeerJ">
        <title>Extensive microbial diversity within the chicken gut microbiome revealed by metagenomics and culture.</title>
        <authorList>
            <person name="Gilroy R."/>
            <person name="Ravi A."/>
            <person name="Getino M."/>
            <person name="Pursley I."/>
            <person name="Horton D.L."/>
            <person name="Alikhan N.F."/>
            <person name="Baker D."/>
            <person name="Gharbi K."/>
            <person name="Hall N."/>
            <person name="Watson M."/>
            <person name="Adriaenssens E.M."/>
            <person name="Foster-Nyarko E."/>
            <person name="Jarju S."/>
            <person name="Secka A."/>
            <person name="Antonio M."/>
            <person name="Oren A."/>
            <person name="Chaudhuri R.R."/>
            <person name="La Ragione R."/>
            <person name="Hildebrand F."/>
            <person name="Pallen M.J."/>
        </authorList>
    </citation>
    <scope>NUCLEOTIDE SEQUENCE</scope>
    <source>
        <strain evidence="20">ChiGjej1B1-98</strain>
    </source>
</reference>
<evidence type="ECO:0000256" key="16">
    <source>
        <dbReference type="RuleBase" id="RU003945"/>
    </source>
</evidence>
<keyword evidence="6 16" id="KW-0812">Transmembrane</keyword>
<gene>
    <name evidence="20" type="primary">yidC</name>
    <name evidence="20" type="ORF">H9830_00875</name>
</gene>
<name>A0A9D1YT18_9MICO</name>
<dbReference type="PANTHER" id="PTHR12428">
    <property type="entry name" value="OXA1"/>
    <property type="match status" value="1"/>
</dbReference>
<evidence type="ECO:0000256" key="7">
    <source>
        <dbReference type="ARBA" id="ARBA00022927"/>
    </source>
</evidence>
<evidence type="ECO:0000259" key="19">
    <source>
        <dbReference type="Pfam" id="PF02096"/>
    </source>
</evidence>
<feature type="transmembrane region" description="Helical" evidence="18">
    <location>
        <begin position="114"/>
        <end position="131"/>
    </location>
</feature>
<reference evidence="20" key="2">
    <citation type="submission" date="2021-04" db="EMBL/GenBank/DDBJ databases">
        <authorList>
            <person name="Gilroy R."/>
        </authorList>
    </citation>
    <scope>NUCLEOTIDE SEQUENCE</scope>
    <source>
        <strain evidence="20">ChiGjej1B1-98</strain>
    </source>
</reference>
<sequence>MLEFFDMLMWPIKWLLEAVLVGFHWVIEQAGMDPASGLAWILSIAGLVLVVRTAMIPLTIKQIKSSRKALEVAPEVKKIQDKYKGKKDNLSREAMNREVMDVYKRAGTNPMASCLPLLVQMPIFLGLVQVLNTANQGRAGVGAMAEPLALQFQQASLFDLVPLHMSLEAGVADWNWPVILTAGILTVIMVSAQFYTQLQIMTKNQTPQMKESPMYKQQRIMLYIIPFFLLITAWIFPLATMFYWLVSNIYTLVQQLIIINRMPNPGSDAARAREERMARKRQRLGLPPVDEDGDTAEEENLIQNLQRKQPRRKGSRSDRK</sequence>
<evidence type="ECO:0000256" key="14">
    <source>
        <dbReference type="ARBA" id="ARBA00033245"/>
    </source>
</evidence>
<dbReference type="GO" id="GO:0005886">
    <property type="term" value="C:plasma membrane"/>
    <property type="evidence" value="ECO:0007669"/>
    <property type="project" value="UniProtKB-SubCell"/>
</dbReference>
<evidence type="ECO:0000256" key="17">
    <source>
        <dbReference type="SAM" id="MobiDB-lite"/>
    </source>
</evidence>
<dbReference type="GO" id="GO:0051205">
    <property type="term" value="P:protein insertion into membrane"/>
    <property type="evidence" value="ECO:0007669"/>
    <property type="project" value="TreeGrafter"/>
</dbReference>
<evidence type="ECO:0000256" key="9">
    <source>
        <dbReference type="ARBA" id="ARBA00023136"/>
    </source>
</evidence>
<dbReference type="GO" id="GO:0032977">
    <property type="term" value="F:membrane insertase activity"/>
    <property type="evidence" value="ECO:0007669"/>
    <property type="project" value="InterPro"/>
</dbReference>
<feature type="transmembrane region" description="Helical" evidence="18">
    <location>
        <begin position="39"/>
        <end position="60"/>
    </location>
</feature>